<name>A0A7S7AJ65_9GAMM</name>
<dbReference type="RefSeq" id="WP_180046319.1">
    <property type="nucleotide sequence ID" value="NZ_CP048659.1"/>
</dbReference>
<sequence length="162" mass="17652">MNLKKCTDCGQDYSLRAPACIHCGAPNDDMQSVATKSESSSFLGWIGAAICVAIGFYSVNPSGFIDIIRFFKPDVNVIAESDIRSCSSNGAQAQMRSAFDQSQYALANSLKVISIETQKVATEDGSALSCHSQLMLNNSEKVNFIFNFTQKDDQYLITGRPL</sequence>
<accession>A0A7S7AJ65</accession>
<feature type="transmembrane region" description="Helical" evidence="1">
    <location>
        <begin position="42"/>
        <end position="59"/>
    </location>
</feature>
<organism evidence="2 3">
    <name type="scientific">Acinetobacter piscicola</name>
    <dbReference type="NCBI Taxonomy" id="2006115"/>
    <lineage>
        <taxon>Bacteria</taxon>
        <taxon>Pseudomonadati</taxon>
        <taxon>Pseudomonadota</taxon>
        <taxon>Gammaproteobacteria</taxon>
        <taxon>Moraxellales</taxon>
        <taxon>Moraxellaceae</taxon>
        <taxon>Acinetobacter</taxon>
    </lineage>
</organism>
<proteinExistence type="predicted"/>
<keyword evidence="1" id="KW-1133">Transmembrane helix</keyword>
<dbReference type="EMBL" id="CP048659">
    <property type="protein sequence ID" value="QOW47446.1"/>
    <property type="molecule type" value="Genomic_DNA"/>
</dbReference>
<evidence type="ECO:0000313" key="2">
    <source>
        <dbReference type="EMBL" id="QOW47446.1"/>
    </source>
</evidence>
<gene>
    <name evidence="2" type="ORF">G0028_17025</name>
</gene>
<dbReference type="AlphaFoldDB" id="A0A7S7AJ65"/>
<protein>
    <recommendedName>
        <fullName evidence="4">Zinc ribbon domain-containing protein</fullName>
    </recommendedName>
</protein>
<evidence type="ECO:0000313" key="3">
    <source>
        <dbReference type="Proteomes" id="UP000593966"/>
    </source>
</evidence>
<evidence type="ECO:0008006" key="4">
    <source>
        <dbReference type="Google" id="ProtNLM"/>
    </source>
</evidence>
<keyword evidence="3" id="KW-1185">Reference proteome</keyword>
<reference evidence="2 3" key="1">
    <citation type="submission" date="2020-02" db="EMBL/GenBank/DDBJ databases">
        <title>Tigecycline-resistant Acinetobacter species from pigs and migratory birds.</title>
        <authorList>
            <person name="Chen C."/>
            <person name="Sun J."/>
            <person name="Liao X.-P."/>
            <person name="Liu Y.-H."/>
        </authorList>
    </citation>
    <scope>NUCLEOTIDE SEQUENCE [LARGE SCALE GENOMIC DNA]</scope>
    <source>
        <strain evidence="2 3">YH12207_T</strain>
    </source>
</reference>
<keyword evidence="1" id="KW-0472">Membrane</keyword>
<evidence type="ECO:0000256" key="1">
    <source>
        <dbReference type="SAM" id="Phobius"/>
    </source>
</evidence>
<keyword evidence="1" id="KW-0812">Transmembrane</keyword>
<dbReference type="Proteomes" id="UP000593966">
    <property type="component" value="Chromosome"/>
</dbReference>